<protein>
    <recommendedName>
        <fullName evidence="5 10">Phosphoglycolate phosphatase</fullName>
        <shortName evidence="10">PGP</shortName>
        <shortName evidence="10">PGPase</shortName>
        <ecNumber evidence="5 10">3.1.3.18</ecNumber>
    </recommendedName>
</protein>
<keyword evidence="7 10" id="KW-0378">Hydrolase</keyword>
<sequence>MTHSVIFDLDGTLIDSAADIHATANSVLGTHGLAPFTRTEVQGFVGRGAPVLVARMLEARAQPTEGPSFDAFLAAFLALYEGACTLTTVYPNAVAALEALAARGTRLGLCTNKPLAPTHAVLRHFGLDRFFPVVIGGDSLGVKKPDPAPLLAAQQQLGGGPLLFVGDSEVDAETATRAAAPFLLYTEGYRKSPIADLPHAASFSDFSDLPGLVARLSA</sequence>
<dbReference type="InterPro" id="IPR037512">
    <property type="entry name" value="PGPase_prok"/>
</dbReference>
<evidence type="ECO:0000256" key="8">
    <source>
        <dbReference type="ARBA" id="ARBA00022842"/>
    </source>
</evidence>
<evidence type="ECO:0000313" key="11">
    <source>
        <dbReference type="EMBL" id="SEM62821.1"/>
    </source>
</evidence>
<dbReference type="AlphaFoldDB" id="A0A1H7ZWX7"/>
<evidence type="ECO:0000256" key="9">
    <source>
        <dbReference type="ARBA" id="ARBA00023277"/>
    </source>
</evidence>
<dbReference type="Gene3D" id="1.10.150.240">
    <property type="entry name" value="Putative phosphatase, domain 2"/>
    <property type="match status" value="1"/>
</dbReference>
<dbReference type="EMBL" id="FOCE01000001">
    <property type="protein sequence ID" value="SEM62821.1"/>
    <property type="molecule type" value="Genomic_DNA"/>
</dbReference>
<dbReference type="NCBIfam" id="TIGR01549">
    <property type="entry name" value="HAD-SF-IA-v1"/>
    <property type="match status" value="1"/>
</dbReference>
<feature type="binding site" evidence="10">
    <location>
        <position position="10"/>
    </location>
    <ligand>
        <name>Mg(2+)</name>
        <dbReference type="ChEBI" id="CHEBI:18420"/>
    </ligand>
</feature>
<dbReference type="UniPathway" id="UPA00865">
    <property type="reaction ID" value="UER00834"/>
</dbReference>
<proteinExistence type="inferred from homology"/>
<evidence type="ECO:0000256" key="7">
    <source>
        <dbReference type="ARBA" id="ARBA00022801"/>
    </source>
</evidence>
<gene>
    <name evidence="11" type="ORF">SAMN04488103_101675</name>
</gene>
<accession>A0A1H7ZWX7</accession>
<feature type="active site" description="Nucleophile" evidence="10">
    <location>
        <position position="8"/>
    </location>
</feature>
<evidence type="ECO:0000256" key="1">
    <source>
        <dbReference type="ARBA" id="ARBA00000830"/>
    </source>
</evidence>
<dbReference type="PRINTS" id="PR00413">
    <property type="entry name" value="HADHALOGNASE"/>
</dbReference>
<evidence type="ECO:0000256" key="10">
    <source>
        <dbReference type="HAMAP-Rule" id="MF_00495"/>
    </source>
</evidence>
<dbReference type="InterPro" id="IPR050155">
    <property type="entry name" value="HAD-like_hydrolase_sf"/>
</dbReference>
<dbReference type="GO" id="GO:0005829">
    <property type="term" value="C:cytosol"/>
    <property type="evidence" value="ECO:0007669"/>
    <property type="project" value="TreeGrafter"/>
</dbReference>
<dbReference type="PANTHER" id="PTHR43434">
    <property type="entry name" value="PHOSPHOGLYCOLATE PHOSPHATASE"/>
    <property type="match status" value="1"/>
</dbReference>
<evidence type="ECO:0000256" key="3">
    <source>
        <dbReference type="ARBA" id="ARBA00004818"/>
    </source>
</evidence>
<comment type="pathway">
    <text evidence="3 10">Organic acid metabolism; glycolate biosynthesis; glycolate from 2-phosphoglycolate: step 1/1.</text>
</comment>
<dbReference type="HAMAP" id="MF_00495">
    <property type="entry name" value="GPH_hydrolase_bact"/>
    <property type="match status" value="1"/>
</dbReference>
<comment type="cofactor">
    <cofactor evidence="2 10">
        <name>Mg(2+)</name>
        <dbReference type="ChEBI" id="CHEBI:18420"/>
    </cofactor>
</comment>
<dbReference type="EC" id="3.1.3.18" evidence="5 10"/>
<evidence type="ECO:0000256" key="5">
    <source>
        <dbReference type="ARBA" id="ARBA00013078"/>
    </source>
</evidence>
<evidence type="ECO:0000256" key="2">
    <source>
        <dbReference type="ARBA" id="ARBA00001946"/>
    </source>
</evidence>
<dbReference type="Proteomes" id="UP000198761">
    <property type="component" value="Unassembled WGS sequence"/>
</dbReference>
<organism evidence="11 12">
    <name type="scientific">Gemmobacter aquatilis</name>
    <dbReference type="NCBI Taxonomy" id="933059"/>
    <lineage>
        <taxon>Bacteria</taxon>
        <taxon>Pseudomonadati</taxon>
        <taxon>Pseudomonadota</taxon>
        <taxon>Alphaproteobacteria</taxon>
        <taxon>Rhodobacterales</taxon>
        <taxon>Paracoccaceae</taxon>
        <taxon>Gemmobacter</taxon>
    </lineage>
</organism>
<dbReference type="SUPFAM" id="SSF56784">
    <property type="entry name" value="HAD-like"/>
    <property type="match status" value="1"/>
</dbReference>
<comment type="function">
    <text evidence="10">Specifically catalyzes the dephosphorylation of 2-phosphoglycolate. Is involved in the dissimilation of the intracellular 2-phosphoglycolate formed during the DNA repair of 3'-phosphoglycolate ends, a major class of DNA lesions induced by oxidative stress.</text>
</comment>
<dbReference type="GO" id="GO:0046295">
    <property type="term" value="P:glycolate biosynthetic process"/>
    <property type="evidence" value="ECO:0007669"/>
    <property type="project" value="UniProtKB-UniRule"/>
</dbReference>
<reference evidence="11 12" key="1">
    <citation type="submission" date="2016-10" db="EMBL/GenBank/DDBJ databases">
        <authorList>
            <person name="de Groot N.N."/>
        </authorList>
    </citation>
    <scope>NUCLEOTIDE SEQUENCE [LARGE SCALE GENOMIC DNA]</scope>
    <source>
        <strain evidence="11 12">DSM 3857</strain>
    </source>
</reference>
<keyword evidence="8 10" id="KW-0460">Magnesium</keyword>
<dbReference type="OrthoDB" id="9793014at2"/>
<dbReference type="InterPro" id="IPR023214">
    <property type="entry name" value="HAD_sf"/>
</dbReference>
<dbReference type="Gene3D" id="3.40.50.1000">
    <property type="entry name" value="HAD superfamily/HAD-like"/>
    <property type="match status" value="1"/>
</dbReference>
<dbReference type="STRING" id="933059.SAMN04488103_101675"/>
<dbReference type="InterPro" id="IPR036412">
    <property type="entry name" value="HAD-like_sf"/>
</dbReference>
<keyword evidence="6 10" id="KW-0479">Metal-binding</keyword>
<name>A0A1H7ZWX7_9RHOB</name>
<dbReference type="GO" id="GO:0046872">
    <property type="term" value="F:metal ion binding"/>
    <property type="evidence" value="ECO:0007669"/>
    <property type="project" value="UniProtKB-KW"/>
</dbReference>
<comment type="catalytic activity">
    <reaction evidence="1 10">
        <text>2-phosphoglycolate + H2O = glycolate + phosphate</text>
        <dbReference type="Rhea" id="RHEA:14369"/>
        <dbReference type="ChEBI" id="CHEBI:15377"/>
        <dbReference type="ChEBI" id="CHEBI:29805"/>
        <dbReference type="ChEBI" id="CHEBI:43474"/>
        <dbReference type="ChEBI" id="CHEBI:58033"/>
        <dbReference type="EC" id="3.1.3.18"/>
    </reaction>
</comment>
<keyword evidence="9 10" id="KW-0119">Carbohydrate metabolism</keyword>
<dbReference type="PANTHER" id="PTHR43434:SF1">
    <property type="entry name" value="PHOSPHOGLYCOLATE PHOSPHATASE"/>
    <property type="match status" value="1"/>
</dbReference>
<evidence type="ECO:0000313" key="12">
    <source>
        <dbReference type="Proteomes" id="UP000198761"/>
    </source>
</evidence>
<dbReference type="GO" id="GO:0005975">
    <property type="term" value="P:carbohydrate metabolic process"/>
    <property type="evidence" value="ECO:0007669"/>
    <property type="project" value="InterPro"/>
</dbReference>
<evidence type="ECO:0000256" key="4">
    <source>
        <dbReference type="ARBA" id="ARBA00006171"/>
    </source>
</evidence>
<dbReference type="InterPro" id="IPR006439">
    <property type="entry name" value="HAD-SF_hydro_IA"/>
</dbReference>
<dbReference type="SFLD" id="SFLDS00003">
    <property type="entry name" value="Haloacid_Dehalogenase"/>
    <property type="match status" value="1"/>
</dbReference>
<dbReference type="InterPro" id="IPR023198">
    <property type="entry name" value="PGP-like_dom2"/>
</dbReference>
<dbReference type="RefSeq" id="WP_091296672.1">
    <property type="nucleotide sequence ID" value="NZ_FOCE01000001.1"/>
</dbReference>
<feature type="binding site" evidence="10">
    <location>
        <position position="8"/>
    </location>
    <ligand>
        <name>Mg(2+)</name>
        <dbReference type="ChEBI" id="CHEBI:18420"/>
    </ligand>
</feature>
<comment type="similarity">
    <text evidence="4 10">Belongs to the HAD-like hydrolase superfamily. CbbY/CbbZ/Gph/YieH family.</text>
</comment>
<dbReference type="GO" id="GO:0008967">
    <property type="term" value="F:phosphoglycolate phosphatase activity"/>
    <property type="evidence" value="ECO:0007669"/>
    <property type="project" value="UniProtKB-UniRule"/>
</dbReference>
<keyword evidence="12" id="KW-1185">Reference proteome</keyword>
<evidence type="ECO:0000256" key="6">
    <source>
        <dbReference type="ARBA" id="ARBA00022723"/>
    </source>
</evidence>
<dbReference type="NCBIfam" id="TIGR01449">
    <property type="entry name" value="PGP_bact"/>
    <property type="match status" value="1"/>
</dbReference>
<dbReference type="GO" id="GO:0006281">
    <property type="term" value="P:DNA repair"/>
    <property type="evidence" value="ECO:0007669"/>
    <property type="project" value="TreeGrafter"/>
</dbReference>
<dbReference type="SFLD" id="SFLDG01129">
    <property type="entry name" value="C1.5:_HAD__Beta-PGM__Phosphata"/>
    <property type="match status" value="1"/>
</dbReference>
<dbReference type="Pfam" id="PF00702">
    <property type="entry name" value="Hydrolase"/>
    <property type="match status" value="1"/>
</dbReference>
<feature type="binding site" evidence="10">
    <location>
        <position position="167"/>
    </location>
    <ligand>
        <name>Mg(2+)</name>
        <dbReference type="ChEBI" id="CHEBI:18420"/>
    </ligand>
</feature>